<dbReference type="GO" id="GO:0004497">
    <property type="term" value="F:monooxygenase activity"/>
    <property type="evidence" value="ECO:0007669"/>
    <property type="project" value="InterPro"/>
</dbReference>
<dbReference type="EMBL" id="ML986643">
    <property type="protein sequence ID" value="KAF2262225.1"/>
    <property type="molecule type" value="Genomic_DNA"/>
</dbReference>
<keyword evidence="1" id="KW-0479">Metal-binding</keyword>
<dbReference type="PRINTS" id="PR00385">
    <property type="entry name" value="P450"/>
</dbReference>
<keyword evidence="3" id="KW-1185">Reference proteome</keyword>
<dbReference type="GO" id="GO:0020037">
    <property type="term" value="F:heme binding"/>
    <property type="evidence" value="ECO:0007669"/>
    <property type="project" value="InterPro"/>
</dbReference>
<dbReference type="AlphaFoldDB" id="A0A9P4K8Z8"/>
<dbReference type="OrthoDB" id="10029320at2759"/>
<name>A0A9P4K8Z8_9PLEO</name>
<feature type="binding site" description="axial binding residue" evidence="1">
    <location>
        <position position="438"/>
    </location>
    <ligand>
        <name>heme</name>
        <dbReference type="ChEBI" id="CHEBI:30413"/>
    </ligand>
    <ligandPart>
        <name>Fe</name>
        <dbReference type="ChEBI" id="CHEBI:18248"/>
    </ligandPart>
</feature>
<dbReference type="InterPro" id="IPR001128">
    <property type="entry name" value="Cyt_P450"/>
</dbReference>
<protein>
    <submittedName>
        <fullName evidence="2">Cytochrome P450</fullName>
    </submittedName>
</protein>
<dbReference type="SUPFAM" id="SSF48264">
    <property type="entry name" value="Cytochrome P450"/>
    <property type="match status" value="1"/>
</dbReference>
<gene>
    <name evidence="2" type="ORF">CC78DRAFT_468484</name>
</gene>
<dbReference type="CDD" id="cd11051">
    <property type="entry name" value="CYP59-like"/>
    <property type="match status" value="1"/>
</dbReference>
<keyword evidence="1" id="KW-0349">Heme</keyword>
<dbReference type="GO" id="GO:0016705">
    <property type="term" value="F:oxidoreductase activity, acting on paired donors, with incorporation or reduction of molecular oxygen"/>
    <property type="evidence" value="ECO:0007669"/>
    <property type="project" value="InterPro"/>
</dbReference>
<dbReference type="PANTHER" id="PTHR24305">
    <property type="entry name" value="CYTOCHROME P450"/>
    <property type="match status" value="1"/>
</dbReference>
<keyword evidence="1" id="KW-0408">Iron</keyword>
<comment type="caution">
    <text evidence="2">The sequence shown here is derived from an EMBL/GenBank/DDBJ whole genome shotgun (WGS) entry which is preliminary data.</text>
</comment>
<evidence type="ECO:0000313" key="3">
    <source>
        <dbReference type="Proteomes" id="UP000800093"/>
    </source>
</evidence>
<proteinExistence type="predicted"/>
<comment type="cofactor">
    <cofactor evidence="1">
        <name>heme</name>
        <dbReference type="ChEBI" id="CHEBI:30413"/>
    </cofactor>
</comment>
<dbReference type="InterPro" id="IPR002401">
    <property type="entry name" value="Cyt_P450_E_grp-I"/>
</dbReference>
<dbReference type="GO" id="GO:0005506">
    <property type="term" value="F:iron ion binding"/>
    <property type="evidence" value="ECO:0007669"/>
    <property type="project" value="InterPro"/>
</dbReference>
<organism evidence="2 3">
    <name type="scientific">Lojkania enalia</name>
    <dbReference type="NCBI Taxonomy" id="147567"/>
    <lineage>
        <taxon>Eukaryota</taxon>
        <taxon>Fungi</taxon>
        <taxon>Dikarya</taxon>
        <taxon>Ascomycota</taxon>
        <taxon>Pezizomycotina</taxon>
        <taxon>Dothideomycetes</taxon>
        <taxon>Pleosporomycetidae</taxon>
        <taxon>Pleosporales</taxon>
        <taxon>Pleosporales incertae sedis</taxon>
        <taxon>Lojkania</taxon>
    </lineage>
</organism>
<dbReference type="Proteomes" id="UP000800093">
    <property type="component" value="Unassembled WGS sequence"/>
</dbReference>
<dbReference type="PANTHER" id="PTHR24305:SF222">
    <property type="entry name" value="CYTOCHROME P450 MONOOXYGENASE STCS"/>
    <property type="match status" value="1"/>
</dbReference>
<dbReference type="PRINTS" id="PR00463">
    <property type="entry name" value="EP450I"/>
</dbReference>
<reference evidence="3" key="1">
    <citation type="journal article" date="2020" name="Stud. Mycol.">
        <title>101 Dothideomycetes genomes: A test case for predicting lifestyles and emergence of pathogens.</title>
        <authorList>
            <person name="Haridas S."/>
            <person name="Albert R."/>
            <person name="Binder M."/>
            <person name="Bloem J."/>
            <person name="LaButti K."/>
            <person name="Salamov A."/>
            <person name="Andreopoulos B."/>
            <person name="Baker S."/>
            <person name="Barry K."/>
            <person name="Bills G."/>
            <person name="Bluhm B."/>
            <person name="Cannon C."/>
            <person name="Castanera R."/>
            <person name="Culley D."/>
            <person name="Daum C."/>
            <person name="Ezra D."/>
            <person name="Gonzalez J."/>
            <person name="Henrissat B."/>
            <person name="Kuo A."/>
            <person name="Liang C."/>
            <person name="Lipzen A."/>
            <person name="Lutzoni F."/>
            <person name="Magnuson J."/>
            <person name="Mondo S."/>
            <person name="Nolan M."/>
            <person name="Ohm R."/>
            <person name="Pangilinan J."/>
            <person name="Park H.-J."/>
            <person name="Ramirez L."/>
            <person name="Alfaro M."/>
            <person name="Sun H."/>
            <person name="Tritt A."/>
            <person name="Yoshinaga Y."/>
            <person name="Zwiers L.-H."/>
            <person name="Turgeon B."/>
            <person name="Goodwin S."/>
            <person name="Spatafora J."/>
            <person name="Crous P."/>
            <person name="Grigoriev I."/>
        </authorList>
    </citation>
    <scope>NUCLEOTIDE SEQUENCE [LARGE SCALE GENOMIC DNA]</scope>
    <source>
        <strain evidence="3">CBS 304.66</strain>
    </source>
</reference>
<sequence length="501" mass="56334">MPEDHDSFWGHLKQIGEFVRAIPASATFDLAVAEFSRNFPSGVFYLDCWPFGLPLVIISSPHAASQLQEFSAWQKPDDVNGPFEKMTAGPNMLTMHENIWKQWRSLFNPSFAAGYIMELAPNIAKEVGVLCSILKQRAQEGQIFELEILTANLALDVIGTTSLDAHLRQQEKVNPFARVLKRQVEWVAFGQIVDPWKTYNPMRPFIVWNNNRLMRKYIGAEIDRRFAEIKNKDRSVSTEHKRGPKSIISLALEGYLQQAGKDGRLPSSLDTAFRDAAISQIIVFMIAGHETTSTTICMAIHSLSTNQAALTRIRAEHDEVFGKDSSPSYLIALIRDQPERLNQLPYTLAIIRETLRLYPPASKILMGSPSINLTDDDGKTYPTTGYKVWAVHTAIHRNPKYWPDPDAFIPERWLAKEGDPLYPVKGAWRPFEFGVRNCIGQTLAVMEVKVALLMLAREFNFSPAYPADAPEMWGSKAHLVKTKGLGGKPSDSYPCTVTLAK</sequence>
<dbReference type="Gene3D" id="1.10.630.10">
    <property type="entry name" value="Cytochrome P450"/>
    <property type="match status" value="1"/>
</dbReference>
<evidence type="ECO:0000256" key="1">
    <source>
        <dbReference type="PIRSR" id="PIRSR602401-1"/>
    </source>
</evidence>
<accession>A0A9P4K8Z8</accession>
<dbReference type="InterPro" id="IPR050121">
    <property type="entry name" value="Cytochrome_P450_monoxygenase"/>
</dbReference>
<dbReference type="Pfam" id="PF00067">
    <property type="entry name" value="p450"/>
    <property type="match status" value="1"/>
</dbReference>
<evidence type="ECO:0000313" key="2">
    <source>
        <dbReference type="EMBL" id="KAF2262225.1"/>
    </source>
</evidence>
<dbReference type="InterPro" id="IPR036396">
    <property type="entry name" value="Cyt_P450_sf"/>
</dbReference>